<dbReference type="VEuPathDB" id="FungiDB:MPH_05847"/>
<accession>K2R3G6</accession>
<protein>
    <submittedName>
        <fullName evidence="1">Uncharacterized protein</fullName>
    </submittedName>
</protein>
<dbReference type="AlphaFoldDB" id="K2R3G6"/>
<dbReference type="HOGENOM" id="CLU_1949232_0_0_1"/>
<sequence length="129" mass="14550">MRSNHGEIAIPILSESPTSTLWASLHVAAFSSISALSSFSSQPGRGISGLFSSLRSALKAILLVMGLWSFKHFHSVFTFLCSYPRPLSFAFCTVYNHYVVLRFETHVFGHTLLKYFCLRHCTLYRQDTP</sequence>
<dbReference type="InParanoid" id="K2R3G6"/>
<name>K2R3G6_MACPH</name>
<dbReference type="Proteomes" id="UP000007129">
    <property type="component" value="Unassembled WGS sequence"/>
</dbReference>
<gene>
    <name evidence="1" type="ORF">MPH_05847</name>
</gene>
<reference evidence="1 2" key="1">
    <citation type="journal article" date="2012" name="BMC Genomics">
        <title>Tools to kill: Genome of one of the most destructive plant pathogenic fungi Macrophomina phaseolina.</title>
        <authorList>
            <person name="Islam M.S."/>
            <person name="Haque M.S."/>
            <person name="Islam M.M."/>
            <person name="Emdad E.M."/>
            <person name="Halim A."/>
            <person name="Hossen Q.M.M."/>
            <person name="Hossain M.Z."/>
            <person name="Ahmed B."/>
            <person name="Rahim S."/>
            <person name="Rahman M.S."/>
            <person name="Alam M.M."/>
            <person name="Hou S."/>
            <person name="Wan X."/>
            <person name="Saito J.A."/>
            <person name="Alam M."/>
        </authorList>
    </citation>
    <scope>NUCLEOTIDE SEQUENCE [LARGE SCALE GENOMIC DNA]</scope>
    <source>
        <strain evidence="1 2">MS6</strain>
    </source>
</reference>
<evidence type="ECO:0000313" key="1">
    <source>
        <dbReference type="EMBL" id="EKG16866.1"/>
    </source>
</evidence>
<evidence type="ECO:0000313" key="2">
    <source>
        <dbReference type="Proteomes" id="UP000007129"/>
    </source>
</evidence>
<comment type="caution">
    <text evidence="1">The sequence shown here is derived from an EMBL/GenBank/DDBJ whole genome shotgun (WGS) entry which is preliminary data.</text>
</comment>
<dbReference type="EMBL" id="AHHD01000259">
    <property type="protein sequence ID" value="EKG16866.1"/>
    <property type="molecule type" value="Genomic_DNA"/>
</dbReference>
<organism evidence="1 2">
    <name type="scientific">Macrophomina phaseolina (strain MS6)</name>
    <name type="common">Charcoal rot fungus</name>
    <dbReference type="NCBI Taxonomy" id="1126212"/>
    <lineage>
        <taxon>Eukaryota</taxon>
        <taxon>Fungi</taxon>
        <taxon>Dikarya</taxon>
        <taxon>Ascomycota</taxon>
        <taxon>Pezizomycotina</taxon>
        <taxon>Dothideomycetes</taxon>
        <taxon>Dothideomycetes incertae sedis</taxon>
        <taxon>Botryosphaeriales</taxon>
        <taxon>Botryosphaeriaceae</taxon>
        <taxon>Macrophomina</taxon>
    </lineage>
</organism>
<proteinExistence type="predicted"/>